<dbReference type="InterPro" id="IPR000531">
    <property type="entry name" value="Beta-barrel_TonB"/>
</dbReference>
<dbReference type="GO" id="GO:0044718">
    <property type="term" value="P:siderophore transmembrane transport"/>
    <property type="evidence" value="ECO:0007669"/>
    <property type="project" value="TreeGrafter"/>
</dbReference>
<evidence type="ECO:0000256" key="5">
    <source>
        <dbReference type="ARBA" id="ARBA00022729"/>
    </source>
</evidence>
<keyword evidence="5 12" id="KW-0732">Signal</keyword>
<feature type="signal peptide" evidence="12">
    <location>
        <begin position="1"/>
        <end position="41"/>
    </location>
</feature>
<dbReference type="EMBL" id="QGDO01000005">
    <property type="protein sequence ID" value="PWJ40166.1"/>
    <property type="molecule type" value="Genomic_DNA"/>
</dbReference>
<dbReference type="PANTHER" id="PTHR30069">
    <property type="entry name" value="TONB-DEPENDENT OUTER MEMBRANE RECEPTOR"/>
    <property type="match status" value="1"/>
</dbReference>
<dbReference type="OrthoDB" id="9758472at2"/>
<keyword evidence="8 15" id="KW-0675">Receptor</keyword>
<evidence type="ECO:0000256" key="1">
    <source>
        <dbReference type="ARBA" id="ARBA00004571"/>
    </source>
</evidence>
<evidence type="ECO:0000259" key="13">
    <source>
        <dbReference type="Pfam" id="PF00593"/>
    </source>
</evidence>
<protein>
    <submittedName>
        <fullName evidence="15">Iron complex outermembrane receptor protein</fullName>
    </submittedName>
</protein>
<gene>
    <name evidence="15" type="ORF">BC781_105234</name>
</gene>
<evidence type="ECO:0000259" key="14">
    <source>
        <dbReference type="Pfam" id="PF07715"/>
    </source>
</evidence>
<evidence type="ECO:0000256" key="10">
    <source>
        <dbReference type="PROSITE-ProRule" id="PRU01360"/>
    </source>
</evidence>
<comment type="subcellular location">
    <subcellularLocation>
        <location evidence="1 10">Cell outer membrane</location>
        <topology evidence="1 10">Multi-pass membrane protein</topology>
    </subcellularLocation>
</comment>
<dbReference type="InterPro" id="IPR036942">
    <property type="entry name" value="Beta-barrel_TonB_sf"/>
</dbReference>
<feature type="domain" description="TonB-dependent receptor plug" evidence="14">
    <location>
        <begin position="82"/>
        <end position="185"/>
    </location>
</feature>
<evidence type="ECO:0000256" key="7">
    <source>
        <dbReference type="ARBA" id="ARBA00023136"/>
    </source>
</evidence>
<feature type="chain" id="PRO_5016440468" evidence="12">
    <location>
        <begin position="42"/>
        <end position="682"/>
    </location>
</feature>
<keyword evidence="9 10" id="KW-0998">Cell outer membrane</keyword>
<dbReference type="Gene3D" id="2.170.130.10">
    <property type="entry name" value="TonB-dependent receptor, plug domain"/>
    <property type="match status" value="1"/>
</dbReference>
<dbReference type="InterPro" id="IPR012910">
    <property type="entry name" value="Plug_dom"/>
</dbReference>
<evidence type="ECO:0000256" key="4">
    <source>
        <dbReference type="ARBA" id="ARBA00022692"/>
    </source>
</evidence>
<dbReference type="RefSeq" id="WP_109620651.1">
    <property type="nucleotide sequence ID" value="NZ_QGDO01000005.1"/>
</dbReference>
<dbReference type="Proteomes" id="UP000245535">
    <property type="component" value="Unassembled WGS sequence"/>
</dbReference>
<sequence length="682" mass="76949">MTFFKHWTRKGYALFNTLGKSIKICVLLTTVLGSFSQQVMAQNEAESETERETSKEYAEEEVLLNEVVVQTQRVPAVYSQQARVVNVITKDQIKQAPVQSIQELLEYVSGVDIQQRGPMGIQADISIRGGSFDQALVLLNGVNINNPQTGHLNLNLPVDIESVEAVEILQGPGSRVFGPSAFSGAINIITNKSKENNISLNAMGGDFGTYKVALSGTYNSGNMTHFVSVSNGASDGFARNTDYNTETYYYNGNLQTYIGDLDLQVGYGNKAFGASTFYSANFPDQFEENSSLYTSLKFTSNTKVKFSPLVYWNRSQDRFELFRDFNNAADWYVDHNYHMTDVYGTNLSAEYESKFGITAIGVDFRSENILSTVLGTDMDEPKEIPGEESLFTKSESRHNISTYFEHNLYLNKFTASLGVMANWSQKYEGDSYTFNTFPGVDLAYDLGKGYSVFGSVNTAMRLPTFTDMYYSGPTDLGNPDLEAEKSITFEGGFKFGKSSLNASISAFNRLGKNIIDWVQTEEGGQFVATNVQELDTKGFDLFVQYSPQMDFGKSMPIRKVTMTYTYLNVEANESEEEVSKYVLSNLRNKLVLGLDHQIFRNLYANWQINYQDRAYNTWSLEDQTENPFEPVWLIDARVYYQKDFYTFYVEASNLLDVDYVDFISVEQPGRWIKAGLKLDLNL</sequence>
<keyword evidence="16" id="KW-1185">Reference proteome</keyword>
<keyword evidence="2 10" id="KW-0813">Transport</keyword>
<proteinExistence type="inferred from homology"/>
<dbReference type="SUPFAM" id="SSF56935">
    <property type="entry name" value="Porins"/>
    <property type="match status" value="1"/>
</dbReference>
<comment type="caution">
    <text evidence="15">The sequence shown here is derived from an EMBL/GenBank/DDBJ whole genome shotgun (WGS) entry which is preliminary data.</text>
</comment>
<feature type="domain" description="TonB-dependent receptor-like beta-barrel" evidence="13">
    <location>
        <begin position="240"/>
        <end position="654"/>
    </location>
</feature>
<evidence type="ECO:0000256" key="3">
    <source>
        <dbReference type="ARBA" id="ARBA00022452"/>
    </source>
</evidence>
<evidence type="ECO:0000313" key="16">
    <source>
        <dbReference type="Proteomes" id="UP000245535"/>
    </source>
</evidence>
<evidence type="ECO:0000256" key="2">
    <source>
        <dbReference type="ARBA" id="ARBA00022448"/>
    </source>
</evidence>
<keyword evidence="7 10" id="KW-0472">Membrane</keyword>
<evidence type="ECO:0000256" key="6">
    <source>
        <dbReference type="ARBA" id="ARBA00023077"/>
    </source>
</evidence>
<keyword evidence="4 10" id="KW-0812">Transmembrane</keyword>
<dbReference type="Gene3D" id="2.40.170.20">
    <property type="entry name" value="TonB-dependent receptor, beta-barrel domain"/>
    <property type="match status" value="1"/>
</dbReference>
<dbReference type="InterPro" id="IPR039426">
    <property type="entry name" value="TonB-dep_rcpt-like"/>
</dbReference>
<dbReference type="Pfam" id="PF07715">
    <property type="entry name" value="Plug"/>
    <property type="match status" value="1"/>
</dbReference>
<dbReference type="GO" id="GO:0009279">
    <property type="term" value="C:cell outer membrane"/>
    <property type="evidence" value="ECO:0007669"/>
    <property type="project" value="UniProtKB-SubCell"/>
</dbReference>
<evidence type="ECO:0000313" key="15">
    <source>
        <dbReference type="EMBL" id="PWJ40166.1"/>
    </source>
</evidence>
<evidence type="ECO:0000256" key="12">
    <source>
        <dbReference type="SAM" id="SignalP"/>
    </source>
</evidence>
<accession>A0A315Z9D7</accession>
<dbReference type="GO" id="GO:0015344">
    <property type="term" value="F:siderophore uptake transmembrane transporter activity"/>
    <property type="evidence" value="ECO:0007669"/>
    <property type="project" value="TreeGrafter"/>
</dbReference>
<evidence type="ECO:0000256" key="9">
    <source>
        <dbReference type="ARBA" id="ARBA00023237"/>
    </source>
</evidence>
<dbReference type="PROSITE" id="PS52016">
    <property type="entry name" value="TONB_DEPENDENT_REC_3"/>
    <property type="match status" value="1"/>
</dbReference>
<dbReference type="AlphaFoldDB" id="A0A315Z9D7"/>
<dbReference type="Pfam" id="PF00593">
    <property type="entry name" value="TonB_dep_Rec_b-barrel"/>
    <property type="match status" value="1"/>
</dbReference>
<dbReference type="PANTHER" id="PTHR30069:SF29">
    <property type="entry name" value="HEMOGLOBIN AND HEMOGLOBIN-HAPTOGLOBIN-BINDING PROTEIN 1-RELATED"/>
    <property type="match status" value="1"/>
</dbReference>
<dbReference type="InterPro" id="IPR037066">
    <property type="entry name" value="Plug_dom_sf"/>
</dbReference>
<evidence type="ECO:0000256" key="11">
    <source>
        <dbReference type="RuleBase" id="RU003357"/>
    </source>
</evidence>
<reference evidence="15 16" key="1">
    <citation type="submission" date="2018-03" db="EMBL/GenBank/DDBJ databases">
        <title>Genomic Encyclopedia of Archaeal and Bacterial Type Strains, Phase II (KMG-II): from individual species to whole genera.</title>
        <authorList>
            <person name="Goeker M."/>
        </authorList>
    </citation>
    <scope>NUCLEOTIDE SEQUENCE [LARGE SCALE GENOMIC DNA]</scope>
    <source>
        <strain evidence="15 16">DSM 28229</strain>
    </source>
</reference>
<keyword evidence="3 10" id="KW-1134">Transmembrane beta strand</keyword>
<comment type="similarity">
    <text evidence="10 11">Belongs to the TonB-dependent receptor family.</text>
</comment>
<evidence type="ECO:0000256" key="8">
    <source>
        <dbReference type="ARBA" id="ARBA00023170"/>
    </source>
</evidence>
<name>A0A315Z9D7_SEDFL</name>
<organism evidence="15 16">
    <name type="scientific">Sediminitomix flava</name>
    <dbReference type="NCBI Taxonomy" id="379075"/>
    <lineage>
        <taxon>Bacteria</taxon>
        <taxon>Pseudomonadati</taxon>
        <taxon>Bacteroidota</taxon>
        <taxon>Cytophagia</taxon>
        <taxon>Cytophagales</taxon>
        <taxon>Flammeovirgaceae</taxon>
        <taxon>Sediminitomix</taxon>
    </lineage>
</organism>
<keyword evidence="6 11" id="KW-0798">TonB box</keyword>